<organism evidence="3 4">
    <name type="scientific">Massariosphaeria phaeospora</name>
    <dbReference type="NCBI Taxonomy" id="100035"/>
    <lineage>
        <taxon>Eukaryota</taxon>
        <taxon>Fungi</taxon>
        <taxon>Dikarya</taxon>
        <taxon>Ascomycota</taxon>
        <taxon>Pezizomycotina</taxon>
        <taxon>Dothideomycetes</taxon>
        <taxon>Pleosporomycetidae</taxon>
        <taxon>Pleosporales</taxon>
        <taxon>Pleosporales incertae sedis</taxon>
        <taxon>Massariosphaeria</taxon>
    </lineage>
</organism>
<feature type="transmembrane region" description="Helical" evidence="1">
    <location>
        <begin position="28"/>
        <end position="47"/>
    </location>
</feature>
<keyword evidence="1" id="KW-0472">Membrane</keyword>
<evidence type="ECO:0000256" key="1">
    <source>
        <dbReference type="SAM" id="Phobius"/>
    </source>
</evidence>
<evidence type="ECO:0000313" key="4">
    <source>
        <dbReference type="Proteomes" id="UP000481861"/>
    </source>
</evidence>
<proteinExistence type="predicted"/>
<dbReference type="EMBL" id="JAADJZ010000011">
    <property type="protein sequence ID" value="KAF2871606.1"/>
    <property type="molecule type" value="Genomic_DNA"/>
</dbReference>
<feature type="transmembrane region" description="Helical" evidence="1">
    <location>
        <begin position="84"/>
        <end position="106"/>
    </location>
</feature>
<name>A0A7C8I7Y8_9PLEO</name>
<evidence type="ECO:0000313" key="3">
    <source>
        <dbReference type="EMBL" id="KAF2871606.1"/>
    </source>
</evidence>
<evidence type="ECO:0000256" key="2">
    <source>
        <dbReference type="SAM" id="SignalP"/>
    </source>
</evidence>
<feature type="transmembrane region" description="Helical" evidence="1">
    <location>
        <begin position="149"/>
        <end position="167"/>
    </location>
</feature>
<keyword evidence="1" id="KW-0812">Transmembrane</keyword>
<feature type="chain" id="PRO_5028811289" evidence="2">
    <location>
        <begin position="23"/>
        <end position="268"/>
    </location>
</feature>
<accession>A0A7C8I7Y8</accession>
<comment type="caution">
    <text evidence="3">The sequence shown here is derived from an EMBL/GenBank/DDBJ whole genome shotgun (WGS) entry which is preliminary data.</text>
</comment>
<dbReference type="OrthoDB" id="3801332at2759"/>
<dbReference type="Proteomes" id="UP000481861">
    <property type="component" value="Unassembled WGS sequence"/>
</dbReference>
<keyword evidence="1" id="KW-1133">Transmembrane helix</keyword>
<feature type="transmembrane region" description="Helical" evidence="1">
    <location>
        <begin position="118"/>
        <end position="137"/>
    </location>
</feature>
<dbReference type="AlphaFoldDB" id="A0A7C8I7Y8"/>
<keyword evidence="4" id="KW-1185">Reference proteome</keyword>
<sequence length="268" mass="29311">MATSQPLWQIALALLLPLYIRSTNPTEFVYVVSITKIMAMAFVYFGTKPLRFDMVKAVVIAASWSWLANRLADYVVWGEWKRLLLAYCIALDGMWLLFPVDAVAAYTNYMARVQDSSYGPAMILISVSMAALVTRFLDINGALISHGPVVHSTASAAVVFLLLAVTTKHLTVAMLRSFGTRIPGNFITEVSENADLPLGTGDQGDPHAACPEQDQGTVKKRCSHDWEAMTQAEAQRLADVMLGNIELGALDEEMGSGTPPRASTRRRG</sequence>
<reference evidence="3 4" key="1">
    <citation type="submission" date="2020-01" db="EMBL/GenBank/DDBJ databases">
        <authorList>
            <consortium name="DOE Joint Genome Institute"/>
            <person name="Haridas S."/>
            <person name="Albert R."/>
            <person name="Binder M."/>
            <person name="Bloem J."/>
            <person name="Labutti K."/>
            <person name="Salamov A."/>
            <person name="Andreopoulos B."/>
            <person name="Baker S.E."/>
            <person name="Barry K."/>
            <person name="Bills G."/>
            <person name="Bluhm B.H."/>
            <person name="Cannon C."/>
            <person name="Castanera R."/>
            <person name="Culley D.E."/>
            <person name="Daum C."/>
            <person name="Ezra D."/>
            <person name="Gonzalez J.B."/>
            <person name="Henrissat B."/>
            <person name="Kuo A."/>
            <person name="Liang C."/>
            <person name="Lipzen A."/>
            <person name="Lutzoni F."/>
            <person name="Magnuson J."/>
            <person name="Mondo S."/>
            <person name="Nolan M."/>
            <person name="Ohm R."/>
            <person name="Pangilinan J."/>
            <person name="Park H.-J.H."/>
            <person name="Ramirez L."/>
            <person name="Alfaro M."/>
            <person name="Sun H."/>
            <person name="Tritt A."/>
            <person name="Yoshinaga Y."/>
            <person name="Zwiers L.-H.L."/>
            <person name="Turgeon B.G."/>
            <person name="Goodwin S.B."/>
            <person name="Spatafora J.W."/>
            <person name="Crous P.W."/>
            <person name="Grigoriev I.V."/>
        </authorList>
    </citation>
    <scope>NUCLEOTIDE SEQUENCE [LARGE SCALE GENOMIC DNA]</scope>
    <source>
        <strain evidence="3 4">CBS 611.86</strain>
    </source>
</reference>
<gene>
    <name evidence="3" type="ORF">BDV95DRAFT_44419</name>
</gene>
<keyword evidence="2" id="KW-0732">Signal</keyword>
<feature type="signal peptide" evidence="2">
    <location>
        <begin position="1"/>
        <end position="22"/>
    </location>
</feature>
<protein>
    <submittedName>
        <fullName evidence="3">Uncharacterized protein</fullName>
    </submittedName>
</protein>